<sequence>MSDTLRWFKSSYSSDSGGQCIEVAVAWRKSSYSDSGGGDCVEVAACPQAVHVRDSKVTDGPSFAVAAHAWTAFLEWEAAPLT</sequence>
<evidence type="ECO:0000313" key="2">
    <source>
        <dbReference type="EMBL" id="WTW63058.1"/>
    </source>
</evidence>
<name>A0AAU2V6H7_9ACTN</name>
<organism evidence="2">
    <name type="scientific">Streptomyces sp. NBC_00003</name>
    <dbReference type="NCBI Taxonomy" id="2903608"/>
    <lineage>
        <taxon>Bacteria</taxon>
        <taxon>Bacillati</taxon>
        <taxon>Actinomycetota</taxon>
        <taxon>Actinomycetes</taxon>
        <taxon>Kitasatosporales</taxon>
        <taxon>Streptomycetaceae</taxon>
        <taxon>Streptomyces</taxon>
    </lineage>
</organism>
<gene>
    <name evidence="2" type="ORF">OG549_21715</name>
</gene>
<evidence type="ECO:0000259" key="1">
    <source>
        <dbReference type="Pfam" id="PF04149"/>
    </source>
</evidence>
<proteinExistence type="predicted"/>
<dbReference type="Pfam" id="PF04149">
    <property type="entry name" value="DUF397"/>
    <property type="match status" value="2"/>
</dbReference>
<reference evidence="2" key="1">
    <citation type="submission" date="2022-10" db="EMBL/GenBank/DDBJ databases">
        <title>The complete genomes of actinobacterial strains from the NBC collection.</title>
        <authorList>
            <person name="Joergensen T.S."/>
            <person name="Alvarez Arevalo M."/>
            <person name="Sterndorff E.B."/>
            <person name="Faurdal D."/>
            <person name="Vuksanovic O."/>
            <person name="Mourched A.-S."/>
            <person name="Charusanti P."/>
            <person name="Shaw S."/>
            <person name="Blin K."/>
            <person name="Weber T."/>
        </authorList>
    </citation>
    <scope>NUCLEOTIDE SEQUENCE</scope>
    <source>
        <strain evidence="2">NBC_00003</strain>
    </source>
</reference>
<feature type="domain" description="DUF397" evidence="1">
    <location>
        <begin position="26"/>
        <end position="75"/>
    </location>
</feature>
<dbReference type="AlphaFoldDB" id="A0AAU2V6H7"/>
<accession>A0AAU2V6H7</accession>
<feature type="domain" description="DUF397" evidence="1">
    <location>
        <begin position="5"/>
        <end position="24"/>
    </location>
</feature>
<dbReference type="InterPro" id="IPR007278">
    <property type="entry name" value="DUF397"/>
</dbReference>
<protein>
    <submittedName>
        <fullName evidence="2">DUF397 domain-containing protein</fullName>
    </submittedName>
</protein>
<dbReference type="EMBL" id="CP108318">
    <property type="protein sequence ID" value="WTW63058.1"/>
    <property type="molecule type" value="Genomic_DNA"/>
</dbReference>